<dbReference type="AlphaFoldDB" id="A0A1M5F7K4"/>
<dbReference type="EMBL" id="FQVE01000003">
    <property type="protein sequence ID" value="SHF87516.1"/>
    <property type="molecule type" value="Genomic_DNA"/>
</dbReference>
<proteinExistence type="predicted"/>
<name>A0A1M5F7K4_9FLAO</name>
<accession>A0A1M5F7K4</accession>
<sequence length="186" mass="21533">MTRYFLFGMIALALICCKGKDGSSSEKENTIPDHLYDKILTYGLPNTERQIFSDGISEKWKILQVDVAGCEVTQKLMDSVAAENNRTYANLESKYGRDWKERYERDLQDFAMKRVDVMDVLITNKIFRDKLKQCNIEIDGVDKDIIQSKTPGIYEAAVYSFDEDFNRKNCCKVRVDINKRTVTLIQ</sequence>
<gene>
    <name evidence="1" type="ORF">SAMN02787073_3166</name>
</gene>
<dbReference type="Proteomes" id="UP000184108">
    <property type="component" value="Unassembled WGS sequence"/>
</dbReference>
<protein>
    <submittedName>
        <fullName evidence="1">Uncharacterized protein</fullName>
    </submittedName>
</protein>
<organism evidence="1 2">
    <name type="scientific">Chryseobacterium vrystaatense</name>
    <dbReference type="NCBI Taxonomy" id="307480"/>
    <lineage>
        <taxon>Bacteria</taxon>
        <taxon>Pseudomonadati</taxon>
        <taxon>Bacteroidota</taxon>
        <taxon>Flavobacteriia</taxon>
        <taxon>Flavobacteriales</taxon>
        <taxon>Weeksellaceae</taxon>
        <taxon>Chryseobacterium group</taxon>
        <taxon>Chryseobacterium</taxon>
    </lineage>
</organism>
<dbReference type="RefSeq" id="WP_073174421.1">
    <property type="nucleotide sequence ID" value="NZ_FQVE01000003.1"/>
</dbReference>
<reference evidence="2" key="1">
    <citation type="submission" date="2016-11" db="EMBL/GenBank/DDBJ databases">
        <authorList>
            <person name="Varghese N."/>
            <person name="Submissions S."/>
        </authorList>
    </citation>
    <scope>NUCLEOTIDE SEQUENCE [LARGE SCALE GENOMIC DNA]</scope>
    <source>
        <strain evidence="2">YR203</strain>
    </source>
</reference>
<evidence type="ECO:0000313" key="1">
    <source>
        <dbReference type="EMBL" id="SHF87516.1"/>
    </source>
</evidence>
<evidence type="ECO:0000313" key="2">
    <source>
        <dbReference type="Proteomes" id="UP000184108"/>
    </source>
</evidence>